<name>A0A918DQF9_9ACTN</name>
<keyword evidence="2" id="KW-0285">Flavoprotein</keyword>
<dbReference type="InterPro" id="IPR036188">
    <property type="entry name" value="FAD/NAD-bd_sf"/>
</dbReference>
<sequence length="396" mass="41085">MDVVVVGASLAGVRTVQALRRKGLEGRVTLVGSEPHLPYDRPPLSKAFLLGEIDDSSVALLTAEQAKELEVELRLGAPATRVDRAGRAVQLEDGGRLPFDVLIAATGATPRTVPDRHPPPGVHTLRTLDDAVAVRDALAGGPRVAVVGGGFIGAEVACAARTLGLDVTVVDPAPTLMTRGLGPVLGDVMAARHRSMGVSLRTGRSVSRWRGSSRVEALLLDDGSVVAADLVVVGVGASPAVGWLHGSGLDISDGVGCDATLRATGTDDVYAVGDVARWHSTRYGGALRLEHWTSAGEQAMAVAATVTGTPTVFDSLPYVWSDQTGGRLQIFGRVLPGDEVVFVSGGPGEERFAAITGGQGALHAVVAFNALPDAMRYRKLLLQGAEWVAGRGVVQS</sequence>
<dbReference type="GO" id="GO:0016651">
    <property type="term" value="F:oxidoreductase activity, acting on NAD(P)H"/>
    <property type="evidence" value="ECO:0007669"/>
    <property type="project" value="TreeGrafter"/>
</dbReference>
<evidence type="ECO:0000256" key="2">
    <source>
        <dbReference type="ARBA" id="ARBA00022630"/>
    </source>
</evidence>
<dbReference type="PANTHER" id="PTHR43557:SF2">
    <property type="entry name" value="RIESKE DOMAIN-CONTAINING PROTEIN-RELATED"/>
    <property type="match status" value="1"/>
</dbReference>
<dbReference type="SUPFAM" id="SSF51905">
    <property type="entry name" value="FAD/NAD(P)-binding domain"/>
    <property type="match status" value="2"/>
</dbReference>
<reference evidence="7" key="2">
    <citation type="submission" date="2020-09" db="EMBL/GenBank/DDBJ databases">
        <authorList>
            <person name="Sun Q."/>
            <person name="Zhou Y."/>
        </authorList>
    </citation>
    <scope>NUCLEOTIDE SEQUENCE</scope>
    <source>
        <strain evidence="7">CGMCC 4.7368</strain>
    </source>
</reference>
<dbReference type="GO" id="GO:0005737">
    <property type="term" value="C:cytoplasm"/>
    <property type="evidence" value="ECO:0007669"/>
    <property type="project" value="TreeGrafter"/>
</dbReference>
<comment type="cofactor">
    <cofactor evidence="1">
        <name>FAD</name>
        <dbReference type="ChEBI" id="CHEBI:57692"/>
    </cofactor>
</comment>
<evidence type="ECO:0000313" key="7">
    <source>
        <dbReference type="EMBL" id="GGO80007.1"/>
    </source>
</evidence>
<dbReference type="EMBL" id="BMNH01000030">
    <property type="protein sequence ID" value="GGO80007.1"/>
    <property type="molecule type" value="Genomic_DNA"/>
</dbReference>
<organism evidence="7 8">
    <name type="scientific">Nonomuraea cavernae</name>
    <dbReference type="NCBI Taxonomy" id="2045107"/>
    <lineage>
        <taxon>Bacteria</taxon>
        <taxon>Bacillati</taxon>
        <taxon>Actinomycetota</taxon>
        <taxon>Actinomycetes</taxon>
        <taxon>Streptosporangiales</taxon>
        <taxon>Streptosporangiaceae</taxon>
        <taxon>Nonomuraea</taxon>
    </lineage>
</organism>
<evidence type="ECO:0000256" key="3">
    <source>
        <dbReference type="ARBA" id="ARBA00022827"/>
    </source>
</evidence>
<evidence type="ECO:0000256" key="4">
    <source>
        <dbReference type="ARBA" id="ARBA00023002"/>
    </source>
</evidence>
<gene>
    <name evidence="7" type="primary">hcaD</name>
    <name evidence="7" type="ORF">GCM10012289_65650</name>
</gene>
<evidence type="ECO:0000259" key="5">
    <source>
        <dbReference type="Pfam" id="PF07992"/>
    </source>
</evidence>
<evidence type="ECO:0000259" key="6">
    <source>
        <dbReference type="Pfam" id="PF14759"/>
    </source>
</evidence>
<feature type="domain" description="FAD/NAD(P)-binding" evidence="5">
    <location>
        <begin position="1"/>
        <end position="299"/>
    </location>
</feature>
<dbReference type="Pfam" id="PF07992">
    <property type="entry name" value="Pyr_redox_2"/>
    <property type="match status" value="1"/>
</dbReference>
<evidence type="ECO:0000313" key="8">
    <source>
        <dbReference type="Proteomes" id="UP000646523"/>
    </source>
</evidence>
<dbReference type="Pfam" id="PF14759">
    <property type="entry name" value="Reductase_C"/>
    <property type="match status" value="1"/>
</dbReference>
<proteinExistence type="predicted"/>
<dbReference type="SUPFAM" id="SSF55424">
    <property type="entry name" value="FAD/NAD-linked reductases, dimerisation (C-terminal) domain"/>
    <property type="match status" value="1"/>
</dbReference>
<dbReference type="Gene3D" id="3.50.50.60">
    <property type="entry name" value="FAD/NAD(P)-binding domain"/>
    <property type="match status" value="2"/>
</dbReference>
<evidence type="ECO:0000256" key="1">
    <source>
        <dbReference type="ARBA" id="ARBA00001974"/>
    </source>
</evidence>
<dbReference type="PRINTS" id="PR00368">
    <property type="entry name" value="FADPNR"/>
</dbReference>
<feature type="domain" description="Reductase C-terminal" evidence="6">
    <location>
        <begin position="318"/>
        <end position="386"/>
    </location>
</feature>
<dbReference type="RefSeq" id="WP_189128094.1">
    <property type="nucleotide sequence ID" value="NZ_BMNH01000030.1"/>
</dbReference>
<dbReference type="InterPro" id="IPR016156">
    <property type="entry name" value="FAD/NAD-linked_Rdtase_dimer_sf"/>
</dbReference>
<dbReference type="InterPro" id="IPR028202">
    <property type="entry name" value="Reductase_C"/>
</dbReference>
<dbReference type="Proteomes" id="UP000646523">
    <property type="component" value="Unassembled WGS sequence"/>
</dbReference>
<reference evidence="7" key="1">
    <citation type="journal article" date="2014" name="Int. J. Syst. Evol. Microbiol.">
        <title>Complete genome sequence of Corynebacterium casei LMG S-19264T (=DSM 44701T), isolated from a smear-ripened cheese.</title>
        <authorList>
            <consortium name="US DOE Joint Genome Institute (JGI-PGF)"/>
            <person name="Walter F."/>
            <person name="Albersmeier A."/>
            <person name="Kalinowski J."/>
            <person name="Ruckert C."/>
        </authorList>
    </citation>
    <scope>NUCLEOTIDE SEQUENCE</scope>
    <source>
        <strain evidence="7">CGMCC 4.7368</strain>
    </source>
</reference>
<dbReference type="InterPro" id="IPR023753">
    <property type="entry name" value="FAD/NAD-binding_dom"/>
</dbReference>
<protein>
    <submittedName>
        <fullName evidence="7">Pyridine nucleotide-disulfide oxidoreductase</fullName>
    </submittedName>
</protein>
<dbReference type="Gene3D" id="3.30.390.30">
    <property type="match status" value="1"/>
</dbReference>
<keyword evidence="4" id="KW-0560">Oxidoreductase</keyword>
<keyword evidence="3" id="KW-0274">FAD</keyword>
<dbReference type="PANTHER" id="PTHR43557">
    <property type="entry name" value="APOPTOSIS-INDUCING FACTOR 1"/>
    <property type="match status" value="1"/>
</dbReference>
<accession>A0A918DQF9</accession>
<dbReference type="PRINTS" id="PR00411">
    <property type="entry name" value="PNDRDTASEI"/>
</dbReference>
<keyword evidence="8" id="KW-1185">Reference proteome</keyword>
<dbReference type="InterPro" id="IPR050446">
    <property type="entry name" value="FAD-oxidoreductase/Apoptosis"/>
</dbReference>
<comment type="caution">
    <text evidence="7">The sequence shown here is derived from an EMBL/GenBank/DDBJ whole genome shotgun (WGS) entry which is preliminary data.</text>
</comment>
<dbReference type="AlphaFoldDB" id="A0A918DQF9"/>